<keyword evidence="1" id="KW-1133">Transmembrane helix</keyword>
<keyword evidence="1" id="KW-0812">Transmembrane</keyword>
<accession>A0ABW8PX30</accession>
<reference evidence="2 3" key="1">
    <citation type="submission" date="2024-02" db="EMBL/GenBank/DDBJ databases">
        <title>Marinospirillum sp. MEB 164 isolated from Lonar lake sediment.</title>
        <authorList>
            <person name="Joshi A."/>
            <person name="Thite S."/>
        </authorList>
    </citation>
    <scope>NUCLEOTIDE SEQUENCE [LARGE SCALE GENOMIC DNA]</scope>
    <source>
        <strain evidence="2 3">MEB164</strain>
    </source>
</reference>
<evidence type="ECO:0000313" key="2">
    <source>
        <dbReference type="EMBL" id="MFK7160867.1"/>
    </source>
</evidence>
<name>A0ABW8PX30_9GAMM</name>
<keyword evidence="1" id="KW-0472">Membrane</keyword>
<dbReference type="InterPro" id="IPR018643">
    <property type="entry name" value="DUF2069_membrane"/>
</dbReference>
<dbReference type="EMBL" id="JBANFI010000004">
    <property type="protein sequence ID" value="MFK7160867.1"/>
    <property type="molecule type" value="Genomic_DNA"/>
</dbReference>
<comment type="caution">
    <text evidence="2">The sequence shown here is derived from an EMBL/GenBank/DDBJ whole genome shotgun (WGS) entry which is preliminary data.</text>
</comment>
<dbReference type="RefSeq" id="WP_405339001.1">
    <property type="nucleotide sequence ID" value="NZ_JBANFI010000004.1"/>
</dbReference>
<gene>
    <name evidence="2" type="ORF">V6U78_07450</name>
</gene>
<feature type="transmembrane region" description="Helical" evidence="1">
    <location>
        <begin position="21"/>
        <end position="43"/>
    </location>
</feature>
<evidence type="ECO:0000313" key="3">
    <source>
        <dbReference type="Proteomes" id="UP001621714"/>
    </source>
</evidence>
<organism evidence="2 3">
    <name type="scientific">Marinospirillum alkalitolerans</name>
    <dbReference type="NCBI Taxonomy" id="3123374"/>
    <lineage>
        <taxon>Bacteria</taxon>
        <taxon>Pseudomonadati</taxon>
        <taxon>Pseudomonadota</taxon>
        <taxon>Gammaproteobacteria</taxon>
        <taxon>Oceanospirillales</taxon>
        <taxon>Oceanospirillaceae</taxon>
        <taxon>Marinospirillum</taxon>
    </lineage>
</organism>
<dbReference type="Pfam" id="PF09842">
    <property type="entry name" value="DUF2069"/>
    <property type="match status" value="1"/>
</dbReference>
<evidence type="ECO:0000256" key="1">
    <source>
        <dbReference type="SAM" id="Phobius"/>
    </source>
</evidence>
<keyword evidence="3" id="KW-1185">Reference proteome</keyword>
<feature type="transmembrane region" description="Helical" evidence="1">
    <location>
        <begin position="101"/>
        <end position="119"/>
    </location>
</feature>
<dbReference type="Proteomes" id="UP001621714">
    <property type="component" value="Unassembled WGS sequence"/>
</dbReference>
<feature type="transmembrane region" description="Helical" evidence="1">
    <location>
        <begin position="75"/>
        <end position="95"/>
    </location>
</feature>
<protein>
    <submittedName>
        <fullName evidence="2">DUF2069 domain-containing protein</fullName>
    </submittedName>
</protein>
<feature type="transmembrane region" description="Helical" evidence="1">
    <location>
        <begin position="49"/>
        <end position="68"/>
    </location>
</feature>
<sequence>MKPAAALPRKELETKLLISRWLTLGSYFGLLAALLASITIFPLPEESRLWVILAVLWLPLLGFLPGLLSKNPRVHAWLCFVSLVYFMHGVTTFILPGKAGLGALLALLSFTLFSAAMFYGRWRGMQLRGAILED</sequence>
<proteinExistence type="predicted"/>